<dbReference type="Gene3D" id="3.40.30.10">
    <property type="entry name" value="Glutaredoxin"/>
    <property type="match status" value="1"/>
</dbReference>
<dbReference type="PANTHER" id="PTHR43968">
    <property type="match status" value="1"/>
</dbReference>
<dbReference type="SFLD" id="SFLDG00358">
    <property type="entry name" value="Main_(cytGST)"/>
    <property type="match status" value="1"/>
</dbReference>
<dbReference type="Pfam" id="PF13409">
    <property type="entry name" value="GST_N_2"/>
    <property type="match status" value="1"/>
</dbReference>
<keyword evidence="3" id="KW-1185">Reference proteome</keyword>
<dbReference type="CDD" id="cd00570">
    <property type="entry name" value="GST_N_family"/>
    <property type="match status" value="1"/>
</dbReference>
<dbReference type="SUPFAM" id="SSF52833">
    <property type="entry name" value="Thioredoxin-like"/>
    <property type="match status" value="1"/>
</dbReference>
<dbReference type="AlphaFoldDB" id="A0AAD3HDT0"/>
<evidence type="ECO:0000259" key="1">
    <source>
        <dbReference type="PROSITE" id="PS50404"/>
    </source>
</evidence>
<dbReference type="GO" id="GO:0005737">
    <property type="term" value="C:cytoplasm"/>
    <property type="evidence" value="ECO:0007669"/>
    <property type="project" value="TreeGrafter"/>
</dbReference>
<dbReference type="SFLD" id="SFLDS00019">
    <property type="entry name" value="Glutathione_Transferase_(cytos"/>
    <property type="match status" value="1"/>
</dbReference>
<dbReference type="Pfam" id="PF13410">
    <property type="entry name" value="GST_C_2"/>
    <property type="match status" value="1"/>
</dbReference>
<name>A0AAD3HDT0_9STRA</name>
<dbReference type="InterPro" id="IPR050983">
    <property type="entry name" value="GST_Omega/HSP26"/>
</dbReference>
<comment type="caution">
    <text evidence="2">The sequence shown here is derived from an EMBL/GenBank/DDBJ whole genome shotgun (WGS) entry which is preliminary data.</text>
</comment>
<dbReference type="InterPro" id="IPR040079">
    <property type="entry name" value="Glutathione_S-Trfase"/>
</dbReference>
<dbReference type="Gene3D" id="1.20.1050.10">
    <property type="match status" value="1"/>
</dbReference>
<feature type="domain" description="GST N-terminal" evidence="1">
    <location>
        <begin position="160"/>
        <end position="241"/>
    </location>
</feature>
<gene>
    <name evidence="2" type="ORF">CTEN210_16421</name>
</gene>
<dbReference type="Proteomes" id="UP001054902">
    <property type="component" value="Unassembled WGS sequence"/>
</dbReference>
<dbReference type="SUPFAM" id="SSF47616">
    <property type="entry name" value="GST C-terminal domain-like"/>
    <property type="match status" value="1"/>
</dbReference>
<dbReference type="PROSITE" id="PS50404">
    <property type="entry name" value="GST_NTER"/>
    <property type="match status" value="1"/>
</dbReference>
<evidence type="ECO:0000313" key="2">
    <source>
        <dbReference type="EMBL" id="GFH59945.1"/>
    </source>
</evidence>
<dbReference type="InterPro" id="IPR036282">
    <property type="entry name" value="Glutathione-S-Trfase_C_sf"/>
</dbReference>
<dbReference type="InterPro" id="IPR004045">
    <property type="entry name" value="Glutathione_S-Trfase_N"/>
</dbReference>
<dbReference type="InterPro" id="IPR036249">
    <property type="entry name" value="Thioredoxin-like_sf"/>
</dbReference>
<reference evidence="2 3" key="1">
    <citation type="journal article" date="2021" name="Sci. Rep.">
        <title>The genome of the diatom Chaetoceros tenuissimus carries an ancient integrated fragment of an extant virus.</title>
        <authorList>
            <person name="Hongo Y."/>
            <person name="Kimura K."/>
            <person name="Takaki Y."/>
            <person name="Yoshida Y."/>
            <person name="Baba S."/>
            <person name="Kobayashi G."/>
            <person name="Nagasaki K."/>
            <person name="Hano T."/>
            <person name="Tomaru Y."/>
        </authorList>
    </citation>
    <scope>NUCLEOTIDE SEQUENCE [LARGE SCALE GENOMIC DNA]</scope>
    <source>
        <strain evidence="2 3">NIES-3715</strain>
    </source>
</reference>
<dbReference type="PANTHER" id="PTHR43968:SF14">
    <property type="entry name" value="GLUTATHIONE S-TRANSFERASE"/>
    <property type="match status" value="1"/>
</dbReference>
<organism evidence="2 3">
    <name type="scientific">Chaetoceros tenuissimus</name>
    <dbReference type="NCBI Taxonomy" id="426638"/>
    <lineage>
        <taxon>Eukaryota</taxon>
        <taxon>Sar</taxon>
        <taxon>Stramenopiles</taxon>
        <taxon>Ochrophyta</taxon>
        <taxon>Bacillariophyta</taxon>
        <taxon>Coscinodiscophyceae</taxon>
        <taxon>Chaetocerotophycidae</taxon>
        <taxon>Chaetocerotales</taxon>
        <taxon>Chaetocerotaceae</taxon>
        <taxon>Chaetoceros</taxon>
    </lineage>
</organism>
<sequence length="561" mass="62002">MKRGVLKSPSVLASSAIVVTSFLVFASQQNTKSVEALSTPSLLNRSTHSLLVAANRPSTALAAEKRPGNPFSTLIGDMASSIASTVTGAGNASGDLSSLDAKLDSLVSTSWDDIRKDLESKQTAEEKAFRSNVEKGIGAASPLNKIRLFDESNKEEDIRVTFYRDSASWCPYCQKVWIFLEEKKIPYKLEKINMRCYGEKPASFQRLQPSGAIPVAIIDGTVYNQSNDIIYTLEQLFQDKSHKPMLPPQSDAKKRAKASELLRLERTLFSAWMYWLTGSSMSKGNFINVLNEVESELHKSDGDFFLGDDMSLVDCMFAPFLERMAASMVFFKGFQIRVAPGEKTDYPAVNKWFDAMETKESYTLTKGCYYSHCWDLPPQLGGCSFEDGSEPYEKAINGDRLVDGSRGSWELPLEPHLGGVEPDWEWLGDEEAAKREAVERLSFNSQAIVSFASRGAGRKGFPSYGAPLSDPNAVPNESAKPSVDACLRLVCASLLNGTDSIETNLVQIVDDMKKEGGSEHVENVVASLAYLRDRIGVPRDMRLPAARQLRAHLNYAIEKML</sequence>
<proteinExistence type="predicted"/>
<dbReference type="EMBL" id="BLLK01000069">
    <property type="protein sequence ID" value="GFH59945.1"/>
    <property type="molecule type" value="Genomic_DNA"/>
</dbReference>
<evidence type="ECO:0000313" key="3">
    <source>
        <dbReference type="Proteomes" id="UP001054902"/>
    </source>
</evidence>
<protein>
    <recommendedName>
        <fullName evidence="1">GST N-terminal domain-containing protein</fullName>
    </recommendedName>
</protein>
<accession>A0AAD3HDT0</accession>